<evidence type="ECO:0000313" key="2">
    <source>
        <dbReference type="EMBL" id="MBC9227133.1"/>
    </source>
</evidence>
<feature type="transmembrane region" description="Helical" evidence="1">
    <location>
        <begin position="41"/>
        <end position="74"/>
    </location>
</feature>
<keyword evidence="1" id="KW-1133">Transmembrane helix</keyword>
<dbReference type="RefSeq" id="WP_187769764.1">
    <property type="nucleotide sequence ID" value="NZ_JACTVM010000003.1"/>
</dbReference>
<evidence type="ECO:0000313" key="3">
    <source>
        <dbReference type="Proteomes" id="UP000620591"/>
    </source>
</evidence>
<dbReference type="AlphaFoldDB" id="A0A8I0EWX2"/>
<evidence type="ECO:0000256" key="1">
    <source>
        <dbReference type="SAM" id="Phobius"/>
    </source>
</evidence>
<keyword evidence="1" id="KW-0472">Membrane</keyword>
<dbReference type="PANTHER" id="PTHR35007">
    <property type="entry name" value="INTEGRAL MEMBRANE PROTEIN-RELATED"/>
    <property type="match status" value="1"/>
</dbReference>
<organism evidence="2 3">
    <name type="scientific">Aeromicrobium senzhongii</name>
    <dbReference type="NCBI Taxonomy" id="2663859"/>
    <lineage>
        <taxon>Bacteria</taxon>
        <taxon>Bacillati</taxon>
        <taxon>Actinomycetota</taxon>
        <taxon>Actinomycetes</taxon>
        <taxon>Propionibacteriales</taxon>
        <taxon>Nocardioidaceae</taxon>
        <taxon>Aeromicrobium</taxon>
    </lineage>
</organism>
<dbReference type="Proteomes" id="UP000620591">
    <property type="component" value="Unassembled WGS sequence"/>
</dbReference>
<sequence>MRALCAALVFTTVLVWRPPWSWVRVRVTGARWPRPGRREGVVAVAGVLCLSLVLLPTAPTIVAWTLVAVAVSAGTRWRRGRARRRRTVVREECQGVIDGLVAELRTGAPPVVALQRAAADTGALGSAAVAAAGGGDVPAALVAEGRRDGAHPLAEIGRAWAVAESCGAPLSPTLEQVRETLREERELERELASGVAPARATAALMVAMPPLGLGLGSGLGVDPLHVVLTTVPGALCVAAGVGFALAGVRWIELIADGVETGS</sequence>
<keyword evidence="1" id="KW-0812">Transmembrane</keyword>
<dbReference type="PANTHER" id="PTHR35007:SF4">
    <property type="entry name" value="CONSERVED TRANSMEMBRANE PROTEIN-RELATED"/>
    <property type="match status" value="1"/>
</dbReference>
<feature type="transmembrane region" description="Helical" evidence="1">
    <location>
        <begin position="224"/>
        <end position="246"/>
    </location>
</feature>
<dbReference type="EMBL" id="JACTVM010000003">
    <property type="protein sequence ID" value="MBC9227133.1"/>
    <property type="molecule type" value="Genomic_DNA"/>
</dbReference>
<name>A0A8I0EWX2_9ACTN</name>
<comment type="caution">
    <text evidence="2">The sequence shown here is derived from an EMBL/GenBank/DDBJ whole genome shotgun (WGS) entry which is preliminary data.</text>
</comment>
<protein>
    <submittedName>
        <fullName evidence="2">Type II secretion system F family protein</fullName>
    </submittedName>
</protein>
<gene>
    <name evidence="2" type="ORF">IBG24_12490</name>
</gene>
<reference evidence="2" key="1">
    <citation type="submission" date="2020-09" db="EMBL/GenBank/DDBJ databases">
        <title>Novel species in genus Aeromicrobium.</title>
        <authorList>
            <person name="Zhang G."/>
        </authorList>
    </citation>
    <scope>NUCLEOTIDE SEQUENCE</scope>
    <source>
        <strain evidence="2">Zg-636</strain>
    </source>
</reference>
<proteinExistence type="predicted"/>
<accession>A0A8I0EWX2</accession>